<dbReference type="InterPro" id="IPR001611">
    <property type="entry name" value="Leu-rich_rpt"/>
</dbReference>
<name>A0A820RZC8_9BILA</name>
<dbReference type="SUPFAM" id="SSF52047">
    <property type="entry name" value="RNI-like"/>
    <property type="match status" value="1"/>
</dbReference>
<dbReference type="Gene3D" id="3.80.10.10">
    <property type="entry name" value="Ribonuclease Inhibitor"/>
    <property type="match status" value="1"/>
</dbReference>
<dbReference type="AlphaFoldDB" id="A0A820RZC8"/>
<reference evidence="1" key="1">
    <citation type="submission" date="2021-02" db="EMBL/GenBank/DDBJ databases">
        <authorList>
            <person name="Nowell W R."/>
        </authorList>
    </citation>
    <scope>NUCLEOTIDE SEQUENCE</scope>
</reference>
<organism evidence="1 2">
    <name type="scientific">Adineta steineri</name>
    <dbReference type="NCBI Taxonomy" id="433720"/>
    <lineage>
        <taxon>Eukaryota</taxon>
        <taxon>Metazoa</taxon>
        <taxon>Spiralia</taxon>
        <taxon>Gnathifera</taxon>
        <taxon>Rotifera</taxon>
        <taxon>Eurotatoria</taxon>
        <taxon>Bdelloidea</taxon>
        <taxon>Adinetida</taxon>
        <taxon>Adinetidae</taxon>
        <taxon>Adineta</taxon>
    </lineage>
</organism>
<accession>A0A820RZC8</accession>
<dbReference type="InterPro" id="IPR032675">
    <property type="entry name" value="LRR_dom_sf"/>
</dbReference>
<evidence type="ECO:0000313" key="2">
    <source>
        <dbReference type="Proteomes" id="UP000663844"/>
    </source>
</evidence>
<comment type="caution">
    <text evidence="1">The sequence shown here is derived from an EMBL/GenBank/DDBJ whole genome shotgun (WGS) entry which is preliminary data.</text>
</comment>
<dbReference type="Pfam" id="PF13516">
    <property type="entry name" value="LRR_6"/>
    <property type="match status" value="1"/>
</dbReference>
<evidence type="ECO:0000313" key="1">
    <source>
        <dbReference type="EMBL" id="CAF4444895.1"/>
    </source>
</evidence>
<proteinExistence type="predicted"/>
<gene>
    <name evidence="1" type="ORF">OXD698_LOCUS54039</name>
</gene>
<sequence>MFIYSINLSENQLTDEILDQLEKLTLDQLKSLNLSKNKFTSNGIRKLFEQKIMNNLLILDLSGNTDIDCYTLMFLRTHCPNLIIYH</sequence>
<dbReference type="Pfam" id="PF00560">
    <property type="entry name" value="LRR_1"/>
    <property type="match status" value="1"/>
</dbReference>
<protein>
    <submittedName>
        <fullName evidence="1">Uncharacterized protein</fullName>
    </submittedName>
</protein>
<dbReference type="Proteomes" id="UP000663844">
    <property type="component" value="Unassembled WGS sequence"/>
</dbReference>
<dbReference type="EMBL" id="CAJOAZ010032093">
    <property type="protein sequence ID" value="CAF4444895.1"/>
    <property type="molecule type" value="Genomic_DNA"/>
</dbReference>